<dbReference type="PROSITE" id="PS01186">
    <property type="entry name" value="EGF_2"/>
    <property type="match status" value="1"/>
</dbReference>
<evidence type="ECO:0000256" key="1">
    <source>
        <dbReference type="ARBA" id="ARBA00023180"/>
    </source>
</evidence>
<accession>F4PSZ8</accession>
<keyword evidence="2" id="KW-0245">EGF-like domain</keyword>
<feature type="transmembrane region" description="Helical" evidence="3">
    <location>
        <begin position="1442"/>
        <end position="1467"/>
    </location>
</feature>
<dbReference type="Gene3D" id="2.60.40.10">
    <property type="entry name" value="Immunoglobulins"/>
    <property type="match status" value="3"/>
</dbReference>
<keyword evidence="3" id="KW-1133">Transmembrane helix</keyword>
<dbReference type="InterPro" id="IPR052014">
    <property type="entry name" value="Dictyostelium_Tiger"/>
</dbReference>
<proteinExistence type="predicted"/>
<feature type="disulfide bond" evidence="2">
    <location>
        <begin position="1166"/>
        <end position="1176"/>
    </location>
</feature>
<evidence type="ECO:0000313" key="6">
    <source>
        <dbReference type="Proteomes" id="UP000007797"/>
    </source>
</evidence>
<dbReference type="RefSeq" id="XP_004358637.1">
    <property type="nucleotide sequence ID" value="XM_004358580.1"/>
</dbReference>
<reference evidence="6" key="1">
    <citation type="journal article" date="2011" name="Genome Res.">
        <title>Phylogeny-wide analysis of social amoeba genomes highlights ancient origins for complex intercellular communication.</title>
        <authorList>
            <person name="Heidel A.J."/>
            <person name="Lawal H.M."/>
            <person name="Felder M."/>
            <person name="Schilde C."/>
            <person name="Helps N.R."/>
            <person name="Tunggal B."/>
            <person name="Rivero F."/>
            <person name="John U."/>
            <person name="Schleicher M."/>
            <person name="Eichinger L."/>
            <person name="Platzer M."/>
            <person name="Noegel A.A."/>
            <person name="Schaap P."/>
            <person name="Gloeckner G."/>
        </authorList>
    </citation>
    <scope>NUCLEOTIDE SEQUENCE [LARGE SCALE GENOMIC DNA]</scope>
    <source>
        <strain evidence="6">SH3</strain>
    </source>
</reference>
<dbReference type="OrthoDB" id="20492at2759"/>
<dbReference type="STRING" id="1054147.F4PSZ8"/>
<dbReference type="GeneID" id="14873956"/>
<dbReference type="OMA" id="NDNCINT"/>
<evidence type="ECO:0000259" key="4">
    <source>
        <dbReference type="PROSITE" id="PS50026"/>
    </source>
</evidence>
<dbReference type="Proteomes" id="UP000007797">
    <property type="component" value="Unassembled WGS sequence"/>
</dbReference>
<keyword evidence="6" id="KW-1185">Reference proteome</keyword>
<dbReference type="CDD" id="cd00603">
    <property type="entry name" value="IPT_PCSR"/>
    <property type="match status" value="1"/>
</dbReference>
<gene>
    <name evidence="5" type="ORF">DFA_00652</name>
</gene>
<dbReference type="InterPro" id="IPR013783">
    <property type="entry name" value="Ig-like_fold"/>
</dbReference>
<evidence type="ECO:0000256" key="3">
    <source>
        <dbReference type="SAM" id="Phobius"/>
    </source>
</evidence>
<evidence type="ECO:0000256" key="2">
    <source>
        <dbReference type="PROSITE-ProRule" id="PRU00076"/>
    </source>
</evidence>
<keyword evidence="2" id="KW-1015">Disulfide bond</keyword>
<dbReference type="EMBL" id="GL883010">
    <property type="protein sequence ID" value="EGG20787.1"/>
    <property type="molecule type" value="Genomic_DNA"/>
</dbReference>
<evidence type="ECO:0000313" key="5">
    <source>
        <dbReference type="EMBL" id="EGG20787.1"/>
    </source>
</evidence>
<dbReference type="SUPFAM" id="SSF81296">
    <property type="entry name" value="E set domains"/>
    <property type="match status" value="4"/>
</dbReference>
<dbReference type="Pfam" id="PF22933">
    <property type="entry name" value="ComC_SSD"/>
    <property type="match status" value="1"/>
</dbReference>
<feature type="domain" description="EGF-like" evidence="4">
    <location>
        <begin position="1162"/>
        <end position="1196"/>
    </location>
</feature>
<keyword evidence="1" id="KW-0325">Glycoprotein</keyword>
<keyword evidence="3" id="KW-0812">Transmembrane</keyword>
<protein>
    <submittedName>
        <fullName evidence="5">EGF-like domain-containing protein</fullName>
    </submittedName>
</protein>
<name>F4PSZ8_CACFS</name>
<dbReference type="KEGG" id="dfa:DFA_00652"/>
<organism evidence="5 6">
    <name type="scientific">Cavenderia fasciculata</name>
    <name type="common">Slime mold</name>
    <name type="synonym">Dictyostelium fasciculatum</name>
    <dbReference type="NCBI Taxonomy" id="261658"/>
    <lineage>
        <taxon>Eukaryota</taxon>
        <taxon>Amoebozoa</taxon>
        <taxon>Evosea</taxon>
        <taxon>Eumycetozoa</taxon>
        <taxon>Dictyostelia</taxon>
        <taxon>Acytosteliales</taxon>
        <taxon>Cavenderiaceae</taxon>
        <taxon>Cavenderia</taxon>
    </lineage>
</organism>
<dbReference type="CDD" id="cd00053">
    <property type="entry name" value="EGF"/>
    <property type="match status" value="1"/>
</dbReference>
<sequence length="1468" mass="160149">MYLTLSSTEEFKVPRVEKKSVEDVHLQPSLFTNSFGIFENHYYDQFVGAIIQGATTQVSIKSPITGRWYQKFWLPAGPVTAINATWDCSNRTYQGYKGYIVQWSSDEEWAWALSSNLVNNTASWIGGRDDPAPSKVGLWYYNEGPLKGQPMYNLFFDKCYRCCHFGILEPNLRRGENFLHTSSSYNISYWNNNANTASITTWICEYGGLSQPAMQQAETSGGPIVITNLVGYQLSTLQINFTKKSTPSTKFQCPVTSIINSTSVICTLPPQTGSYSVFFYDSSTTSGGKNDTVLYQYQSPFISTIYPAYNAGDTITVTGNNLGNDPSKISVSVSNGTIKCNTVTFIVPSQAIKCVLASALGQNKILPLTITVDSISFQSFKASLYFAKNKLFYSGFISDTTWDDNEIYATKLRVDGQVGHRGVVNNVDLHVFLNRTLPLPIPGHSWDTWQGAYYQPTNQKYYYLDAPRVGQEVVGGLYAPIAPNKTGWTTTTHITWSMYSTKIVGTSVLTTIGSTLTDSLSANVPIGIDGPYAISVSIDGVSTTANTQFIQYNAPKIDSIPGGLTAGSTINIYGSSLWNQLANVSLSVGGGLTCSQLVIVVGHRQFACVVPPGSGGPFAMQLTVGKQLSNVYNYYYAAPLVTAVTQELSPFGGEIEINGTNFYTDASLIQVSVGSIPCTSVRVLVNHSSIACTVSAGSGRQPVVVTVSGQPSNSNVSLTFKTPYMQRVNQVQDYIEIYGNNFGVVSNLIISAGNASNIACQGNDTFIVCNPLPLQASSGNISIKAQNYPADSIEFAFTPYITSITPNQNITTWGQYITISGRFFETWDPVNQTSLPAPQIYNSHTNDYYLNKPVIVNNTQTITYFTEIGGTGMNQLSVQIGERPMSNGLLYTCASPIITAISIDPNATISNYNIITILGNEFGQKPDNIYLDYQNATIQPSWLENIPQLLVIKIQDNSKNSQIKLVIDGLQSNDLDLNIRPFIKSVQPIPYTTNGKMTITGLYLVNSDSSGQSIPFDIMYYSNNNNNQTNISMEYRYIDLNKTIIECNVPNGYDYFDFEIKSTNQTTGIINYQYAEPVILDASPVFKRVGGNVTIRGVSFGDGHNLTVSIASVECGSPYLLDTTHLVCHYDGSVDSPLNETLLVTVTAHNLTGSNYAFLYAQPLACPNNCSGHGTCSNTTGKCTCEVGYQSSQDCSVSGGGSGTPPSTDGNGNTTLPSKVNFTVAVSHLRELDIDGQTTVKILKTSTTKWNVTNNYGGDSNVKLYQGMFPNDTAVLQVTVTYYNQSQDIVFAGQTISMPSDSVKYELAISNWTWTSNTNTIQAIFNTKSPKYSTYNCQESEATLTTTTTSGESIYFFQLKNGGSVMNANFADRLLSDQRVIRTSITLLDSNDPLYLDVATSNDEYNLLAAVNCPHFENSVIIDPSFSALVQPDTKDDCESLAAWKIAIIVVFSIIGASAVAIASFILN</sequence>
<dbReference type="InterPro" id="IPR000742">
    <property type="entry name" value="EGF"/>
</dbReference>
<dbReference type="PROSITE" id="PS50026">
    <property type="entry name" value="EGF_3"/>
    <property type="match status" value="1"/>
</dbReference>
<dbReference type="PANTHER" id="PTHR31341">
    <property type="entry name" value="IPT/TIG DOMAIN-CONTAINING PROTEIN-RELATED-RELATED"/>
    <property type="match status" value="1"/>
</dbReference>
<comment type="caution">
    <text evidence="2">Lacks conserved residue(s) required for the propagation of feature annotation.</text>
</comment>
<dbReference type="InterPro" id="IPR002909">
    <property type="entry name" value="IPT_dom"/>
</dbReference>
<dbReference type="InterPro" id="IPR054484">
    <property type="entry name" value="ComC_SSD"/>
</dbReference>
<dbReference type="Gene3D" id="2.10.25.10">
    <property type="entry name" value="Laminin"/>
    <property type="match status" value="1"/>
</dbReference>
<dbReference type="InterPro" id="IPR014756">
    <property type="entry name" value="Ig_E-set"/>
</dbReference>
<keyword evidence="3" id="KW-0472">Membrane</keyword>
<dbReference type="Pfam" id="PF01833">
    <property type="entry name" value="TIG"/>
    <property type="match status" value="4"/>
</dbReference>